<accession>A0A5J5DJ73</accession>
<comment type="caution">
    <text evidence="1">The sequence shown here is derived from an EMBL/GenBank/DDBJ whole genome shotgun (WGS) entry which is preliminary data.</text>
</comment>
<sequence length="165" mass="17628">MADVATRGAGGYCSEHHDSGWRLPARCCSAHSSAAGSASLVYTAAVPVSSGSEAHCASQTTSELISETCSMNLLFDSLEVVNLFSQLCHTVSLLLAQSCSGGLMLQGGLFRVKKACSNQIPQHIGQKAEKHPGHFIITLLKYGRCHEYGRRNGVFWPGSHIPPEI</sequence>
<protein>
    <submittedName>
        <fullName evidence="1">Uncharacterized protein</fullName>
    </submittedName>
</protein>
<gene>
    <name evidence="1" type="ORF">FQN60_009533</name>
</gene>
<name>A0A5J5DJ73_9PERO</name>
<proteinExistence type="predicted"/>
<dbReference type="Proteomes" id="UP000327493">
    <property type="component" value="Chromosome 4"/>
</dbReference>
<reference evidence="1 2" key="1">
    <citation type="submission" date="2019-08" db="EMBL/GenBank/DDBJ databases">
        <title>A chromosome-level genome assembly, high-density linkage maps, and genome scans reveal the genomic architecture of hybrid incompatibilities underlying speciation via character displacement in darters (Percidae: Etheostominae).</title>
        <authorList>
            <person name="Moran R.L."/>
            <person name="Catchen J.M."/>
            <person name="Fuller R.C."/>
        </authorList>
    </citation>
    <scope>NUCLEOTIDE SEQUENCE [LARGE SCALE GENOMIC DNA]</scope>
    <source>
        <strain evidence="1">EspeVRDwgs_2016</strain>
        <tissue evidence="1">Muscle</tissue>
    </source>
</reference>
<evidence type="ECO:0000313" key="2">
    <source>
        <dbReference type="Proteomes" id="UP000327493"/>
    </source>
</evidence>
<organism evidence="1 2">
    <name type="scientific">Etheostoma spectabile</name>
    <name type="common">orangethroat darter</name>
    <dbReference type="NCBI Taxonomy" id="54343"/>
    <lineage>
        <taxon>Eukaryota</taxon>
        <taxon>Metazoa</taxon>
        <taxon>Chordata</taxon>
        <taxon>Craniata</taxon>
        <taxon>Vertebrata</taxon>
        <taxon>Euteleostomi</taxon>
        <taxon>Actinopterygii</taxon>
        <taxon>Neopterygii</taxon>
        <taxon>Teleostei</taxon>
        <taxon>Neoteleostei</taxon>
        <taxon>Acanthomorphata</taxon>
        <taxon>Eupercaria</taxon>
        <taxon>Perciformes</taxon>
        <taxon>Percoidei</taxon>
        <taxon>Percidae</taxon>
        <taxon>Etheostomatinae</taxon>
        <taxon>Etheostoma</taxon>
    </lineage>
</organism>
<evidence type="ECO:0000313" key="1">
    <source>
        <dbReference type="EMBL" id="KAA8593417.1"/>
    </source>
</evidence>
<keyword evidence="2" id="KW-1185">Reference proteome</keyword>
<dbReference type="EMBL" id="VOFY01000004">
    <property type="protein sequence ID" value="KAA8593417.1"/>
    <property type="molecule type" value="Genomic_DNA"/>
</dbReference>
<dbReference type="AlphaFoldDB" id="A0A5J5DJ73"/>